<dbReference type="Proteomes" id="UP000036987">
    <property type="component" value="Unassembled WGS sequence"/>
</dbReference>
<evidence type="ECO:0000313" key="2">
    <source>
        <dbReference type="Proteomes" id="UP000036987"/>
    </source>
</evidence>
<organism evidence="1 2">
    <name type="scientific">Zostera marina</name>
    <name type="common">Eelgrass</name>
    <dbReference type="NCBI Taxonomy" id="29655"/>
    <lineage>
        <taxon>Eukaryota</taxon>
        <taxon>Viridiplantae</taxon>
        <taxon>Streptophyta</taxon>
        <taxon>Embryophyta</taxon>
        <taxon>Tracheophyta</taxon>
        <taxon>Spermatophyta</taxon>
        <taxon>Magnoliopsida</taxon>
        <taxon>Liliopsida</taxon>
        <taxon>Zosteraceae</taxon>
        <taxon>Zostera</taxon>
    </lineage>
</organism>
<protein>
    <submittedName>
        <fullName evidence="1">Uncharacterized protein</fullName>
    </submittedName>
</protein>
<name>A0A0K9PGI6_ZOSMR</name>
<gene>
    <name evidence="1" type="ORF">ZOSMA_249G00190</name>
</gene>
<reference evidence="2" key="1">
    <citation type="journal article" date="2016" name="Nature">
        <title>The genome of the seagrass Zostera marina reveals angiosperm adaptation to the sea.</title>
        <authorList>
            <person name="Olsen J.L."/>
            <person name="Rouze P."/>
            <person name="Verhelst B."/>
            <person name="Lin Y.-C."/>
            <person name="Bayer T."/>
            <person name="Collen J."/>
            <person name="Dattolo E."/>
            <person name="De Paoli E."/>
            <person name="Dittami S."/>
            <person name="Maumus F."/>
            <person name="Michel G."/>
            <person name="Kersting A."/>
            <person name="Lauritano C."/>
            <person name="Lohaus R."/>
            <person name="Toepel M."/>
            <person name="Tonon T."/>
            <person name="Vanneste K."/>
            <person name="Amirebrahimi M."/>
            <person name="Brakel J."/>
            <person name="Bostroem C."/>
            <person name="Chovatia M."/>
            <person name="Grimwood J."/>
            <person name="Jenkins J.W."/>
            <person name="Jueterbock A."/>
            <person name="Mraz A."/>
            <person name="Stam W.T."/>
            <person name="Tice H."/>
            <person name="Bornberg-Bauer E."/>
            <person name="Green P.J."/>
            <person name="Pearson G.A."/>
            <person name="Procaccini G."/>
            <person name="Duarte C.M."/>
            <person name="Schmutz J."/>
            <person name="Reusch T.B.H."/>
            <person name="Van de Peer Y."/>
        </authorList>
    </citation>
    <scope>NUCLEOTIDE SEQUENCE [LARGE SCALE GENOMIC DNA]</scope>
    <source>
        <strain evidence="2">cv. Finnish</strain>
    </source>
</reference>
<comment type="caution">
    <text evidence="1">The sequence shown here is derived from an EMBL/GenBank/DDBJ whole genome shotgun (WGS) entry which is preliminary data.</text>
</comment>
<keyword evidence="2" id="KW-1185">Reference proteome</keyword>
<dbReference type="EMBL" id="LFYR01000863">
    <property type="protein sequence ID" value="KMZ68158.1"/>
    <property type="molecule type" value="Genomic_DNA"/>
</dbReference>
<sequence length="169" mass="19517">MVSFLAIPFLDHAHTRLCHRVSAGSSSRSTRDFRIDFQRVFFDRFLWDFRVDRLPRISSIVVRQAFDFFHRLPDRLPRRSSFVRRSLPSSSGSASASIVVRDSDTDLQFDTVIADSDFAIDFFAIQTRINQIQIADSFAIDILCVCDSDTWINLCYSDTRRHGLIFAIN</sequence>
<accession>A0A0K9PGI6</accession>
<proteinExistence type="predicted"/>
<dbReference type="AlphaFoldDB" id="A0A0K9PGI6"/>
<evidence type="ECO:0000313" key="1">
    <source>
        <dbReference type="EMBL" id="KMZ68158.1"/>
    </source>
</evidence>